<dbReference type="EMBL" id="CAEZSU010000078">
    <property type="protein sequence ID" value="CAB4550751.1"/>
    <property type="molecule type" value="Genomic_DNA"/>
</dbReference>
<protein>
    <submittedName>
        <fullName evidence="1">Unannotated protein</fullName>
    </submittedName>
</protein>
<evidence type="ECO:0000313" key="1">
    <source>
        <dbReference type="EMBL" id="CAB4550751.1"/>
    </source>
</evidence>
<gene>
    <name evidence="1" type="ORF">UFOPK1495_00849</name>
</gene>
<name>A0A6J6CH70_9ZZZZ</name>
<reference evidence="1" key="1">
    <citation type="submission" date="2020-05" db="EMBL/GenBank/DDBJ databases">
        <authorList>
            <person name="Chiriac C."/>
            <person name="Salcher M."/>
            <person name="Ghai R."/>
            <person name="Kavagutti S V."/>
        </authorList>
    </citation>
    <scope>NUCLEOTIDE SEQUENCE</scope>
</reference>
<dbReference type="AlphaFoldDB" id="A0A6J6CH70"/>
<sequence>MIEIALNFRLSREVFAPFPFLFKFGIEAERVLKTWDVATRPGVAVPEPRAAYARSPLENDHSESALTQHFQRVETGHTRPHHDDVSVQRYVVVPHDRSPELFRIGTSFHQSA</sequence>
<organism evidence="1">
    <name type="scientific">freshwater metagenome</name>
    <dbReference type="NCBI Taxonomy" id="449393"/>
    <lineage>
        <taxon>unclassified sequences</taxon>
        <taxon>metagenomes</taxon>
        <taxon>ecological metagenomes</taxon>
    </lineage>
</organism>
<accession>A0A6J6CH70</accession>
<proteinExistence type="predicted"/>